<comment type="caution">
    <text evidence="2">The sequence shown here is derived from an EMBL/GenBank/DDBJ whole genome shotgun (WGS) entry which is preliminary data.</text>
</comment>
<feature type="transmembrane region" description="Helical" evidence="1">
    <location>
        <begin position="27"/>
        <end position="45"/>
    </location>
</feature>
<keyword evidence="1" id="KW-0472">Membrane</keyword>
<feature type="transmembrane region" description="Helical" evidence="1">
    <location>
        <begin position="66"/>
        <end position="91"/>
    </location>
</feature>
<keyword evidence="1" id="KW-1133">Transmembrane helix</keyword>
<feature type="transmembrane region" description="Helical" evidence="1">
    <location>
        <begin position="142"/>
        <end position="162"/>
    </location>
</feature>
<evidence type="ECO:0000313" key="2">
    <source>
        <dbReference type="EMBL" id="CAK5277839.1"/>
    </source>
</evidence>
<evidence type="ECO:0000256" key="1">
    <source>
        <dbReference type="SAM" id="Phobius"/>
    </source>
</evidence>
<feature type="transmembrane region" description="Helical" evidence="1">
    <location>
        <begin position="111"/>
        <end position="130"/>
    </location>
</feature>
<evidence type="ECO:0000313" key="3">
    <source>
        <dbReference type="Proteomes" id="UP001295794"/>
    </source>
</evidence>
<keyword evidence="3" id="KW-1185">Reference proteome</keyword>
<sequence length="327" mass="35165">MMPPPTLTDIAVRPSIAAYVIEALLEVFFWAIYLLLSGLAVYLAVTRRRREGVVGNIKTRLLHGTLGLQFLLVAVHSIGTVYGSIYAFGNLDIEAAAAFFLFQGRYSGVEQATRIAGILVIPVTDALVIHRAYVIYNQGIKIILPSLILLLCELVASTGTIYRSLGINGIYDKSCFTLSNPWVSSALTASILISSYSTGTIWWKIWRTNKAVKQFSAKMSAGMKLTSILAIIVESAAIQTVTAIALLVTFENEFIGQVIFVGIGPAILGISTVLIHVRIGLGLAVHEPETHSKASSNVIQLGSMRAELGENVVALCPSGTDVVSAEK</sequence>
<proteinExistence type="predicted"/>
<name>A0AAD2K432_9AGAR</name>
<feature type="transmembrane region" description="Helical" evidence="1">
    <location>
        <begin position="225"/>
        <end position="248"/>
    </location>
</feature>
<protein>
    <submittedName>
        <fullName evidence="2">Uncharacterized protein</fullName>
    </submittedName>
</protein>
<dbReference type="AlphaFoldDB" id="A0AAD2K432"/>
<keyword evidence="1" id="KW-0812">Transmembrane</keyword>
<dbReference type="Proteomes" id="UP001295794">
    <property type="component" value="Unassembled WGS sequence"/>
</dbReference>
<feature type="transmembrane region" description="Helical" evidence="1">
    <location>
        <begin position="254"/>
        <end position="277"/>
    </location>
</feature>
<reference evidence="2" key="1">
    <citation type="submission" date="2023-11" db="EMBL/GenBank/DDBJ databases">
        <authorList>
            <person name="De Vega J J."/>
            <person name="De Vega J J."/>
        </authorList>
    </citation>
    <scope>NUCLEOTIDE SEQUENCE</scope>
</reference>
<feature type="transmembrane region" description="Helical" evidence="1">
    <location>
        <begin position="182"/>
        <end position="205"/>
    </location>
</feature>
<gene>
    <name evidence="2" type="ORF">MYCIT1_LOCUS26976</name>
</gene>
<accession>A0AAD2K432</accession>
<dbReference type="EMBL" id="CAVNYO010000421">
    <property type="protein sequence ID" value="CAK5277839.1"/>
    <property type="molecule type" value="Genomic_DNA"/>
</dbReference>
<organism evidence="2 3">
    <name type="scientific">Mycena citricolor</name>
    <dbReference type="NCBI Taxonomy" id="2018698"/>
    <lineage>
        <taxon>Eukaryota</taxon>
        <taxon>Fungi</taxon>
        <taxon>Dikarya</taxon>
        <taxon>Basidiomycota</taxon>
        <taxon>Agaricomycotina</taxon>
        <taxon>Agaricomycetes</taxon>
        <taxon>Agaricomycetidae</taxon>
        <taxon>Agaricales</taxon>
        <taxon>Marasmiineae</taxon>
        <taxon>Mycenaceae</taxon>
        <taxon>Mycena</taxon>
    </lineage>
</organism>